<evidence type="ECO:0000259" key="3">
    <source>
        <dbReference type="Pfam" id="PF03787"/>
    </source>
</evidence>
<dbReference type="InterPro" id="IPR005537">
    <property type="entry name" value="RAMP_III_fam"/>
</dbReference>
<evidence type="ECO:0000313" key="5">
    <source>
        <dbReference type="Proteomes" id="UP001250214"/>
    </source>
</evidence>
<comment type="subunit">
    <text evidence="2">Part of the Csm effector complex that includes Cas10, Csm2, Csm3, Csm4 and Csm5.</text>
</comment>
<dbReference type="InterPro" id="IPR023825">
    <property type="entry name" value="CRISPR-assoc_RAMP_BGP1436"/>
</dbReference>
<comment type="caution">
    <text evidence="4">The sequence shown here is derived from an EMBL/GenBank/DDBJ whole genome shotgun (WGS) entry which is preliminary data.</text>
</comment>
<protein>
    <submittedName>
        <fullName evidence="4">TIGR03986 family CRISPR-associated RAMP protein</fullName>
    </submittedName>
</protein>
<gene>
    <name evidence="4" type="ORF">RIF23_10305</name>
</gene>
<dbReference type="Pfam" id="PF03787">
    <property type="entry name" value="RAMPs"/>
    <property type="match status" value="1"/>
</dbReference>
<dbReference type="CDD" id="cd09726">
    <property type="entry name" value="RAMP_I_III"/>
    <property type="match status" value="1"/>
</dbReference>
<evidence type="ECO:0000256" key="2">
    <source>
        <dbReference type="ARBA" id="ARBA00093789"/>
    </source>
</evidence>
<proteinExistence type="predicted"/>
<dbReference type="NCBIfam" id="TIGR03986">
    <property type="entry name" value="TIGR03986 family CRISPR-associated RAMP protein"/>
    <property type="match status" value="1"/>
</dbReference>
<dbReference type="RefSeq" id="WP_310912241.1">
    <property type="nucleotide sequence ID" value="NZ_JAVLVT010000004.1"/>
</dbReference>
<keyword evidence="5" id="KW-1185">Reference proteome</keyword>
<organism evidence="4 5">
    <name type="scientific">Lipingzhangella rawalii</name>
    <dbReference type="NCBI Taxonomy" id="2055835"/>
    <lineage>
        <taxon>Bacteria</taxon>
        <taxon>Bacillati</taxon>
        <taxon>Actinomycetota</taxon>
        <taxon>Actinomycetes</taxon>
        <taxon>Streptosporangiales</taxon>
        <taxon>Nocardiopsidaceae</taxon>
        <taxon>Lipingzhangella</taxon>
    </lineage>
</organism>
<sequence length="680" mass="75911">MTEFRATAPYGLVPLPQQPMPAARLWPEGANRASMLQAHHTTVRGTRSGWIDLEIRTLTPLYIGGTQQEGHVNLPLRLDGHPVIPGSSLRGMLRHYLRMLTGGEVGPVNRPQLFFRAPVKLNPEDAEDDKDERWRHVLTAMNQRYNEARGRKPRQVGERRAGWLYKHEDEVWRLCPLSTTAPLKVKFRLLKEACRKFGWGRFDDPPTDNTYVPAVHHEAFQYKTVWASIDGDQARDLGRSPHEARGNRKERPVRRCVLVLTGVAGRERNSAYLFPYPSGNDSEYSVDAKLIKSFESSSQITFWQERNFDEKHVVFAETDALPDGLPRGTDARRPKPGALVRGAAEPVWFDLDDDGEVVAFGRSGGFRVAVGGDDPIGMVVPDALLTPDDPEQARRREPDVPRALFGDIDLVDDSRVAAARGRVSVGSAICPNAGAHEDPAVRVELLGPKRSAFANYLKQNSSTATALDPDLVTWSEVEHAQLGGYKIYLYRWDSDIPQPGPPSGDIGKTERDVRPWPTGLTFQGRITFRNLTESEVGALMNALLLLNPADGGDPANPKYAHKIGLGKPYGWGSVHIRPRLYFTDSSERAASLDLDAGLREADPTEAITQFRDALVEWASEGSPRPPQTWTEVKRIKSLLMASLWSARLDPCLTETMDNDQFGLYPMLPSIEERFRLAREG</sequence>
<name>A0ABU2H772_9ACTN</name>
<dbReference type="Proteomes" id="UP001250214">
    <property type="component" value="Unassembled WGS sequence"/>
</dbReference>
<dbReference type="EMBL" id="JAVLVT010000004">
    <property type="protein sequence ID" value="MDS1270690.1"/>
    <property type="molecule type" value="Genomic_DNA"/>
</dbReference>
<reference evidence="5" key="1">
    <citation type="submission" date="2023-07" db="EMBL/GenBank/DDBJ databases">
        <title>Novel species in the genus Lipingzhangella isolated from Sambhar Salt Lake.</title>
        <authorList>
            <person name="Jiya N."/>
            <person name="Kajale S."/>
            <person name="Sharma A."/>
        </authorList>
    </citation>
    <scope>NUCLEOTIDE SEQUENCE [LARGE SCALE GENOMIC DNA]</scope>
    <source>
        <strain evidence="5">LS1_29</strain>
    </source>
</reference>
<accession>A0ABU2H772</accession>
<keyword evidence="1" id="KW-0051">Antiviral defense</keyword>
<feature type="domain" description="CRISPR type III-associated protein" evidence="3">
    <location>
        <begin position="54"/>
        <end position="106"/>
    </location>
</feature>
<evidence type="ECO:0000313" key="4">
    <source>
        <dbReference type="EMBL" id="MDS1270690.1"/>
    </source>
</evidence>
<evidence type="ECO:0000256" key="1">
    <source>
        <dbReference type="ARBA" id="ARBA00023118"/>
    </source>
</evidence>